<dbReference type="GO" id="GO:0004812">
    <property type="term" value="F:aminoacyl-tRNA ligase activity"/>
    <property type="evidence" value="ECO:0007669"/>
    <property type="project" value="UniProtKB-KW"/>
</dbReference>
<keyword evidence="1 7" id="KW-0436">Ligase</keyword>
<evidence type="ECO:0000256" key="4">
    <source>
        <dbReference type="ARBA" id="ARBA00022917"/>
    </source>
</evidence>
<dbReference type="PANTHER" id="PTHR42765:SF1">
    <property type="entry name" value="ISOLEUCINE--TRNA LIGASE, MITOCHONDRIAL"/>
    <property type="match status" value="1"/>
</dbReference>
<dbReference type="PANTHER" id="PTHR42765">
    <property type="entry name" value="SOLEUCYL-TRNA SYNTHETASE"/>
    <property type="match status" value="1"/>
</dbReference>
<reference evidence="7" key="1">
    <citation type="journal article" date="2018" name="Nat. Genet.">
        <title>Extensive intraspecific gene order and gene structural variations between Mo17 and other maize genomes.</title>
        <authorList>
            <person name="Sun S."/>
            <person name="Zhou Y."/>
            <person name="Chen J."/>
            <person name="Shi J."/>
            <person name="Zhao H."/>
            <person name="Zhao H."/>
            <person name="Song W."/>
            <person name="Zhang M."/>
            <person name="Cui Y."/>
            <person name="Dong X."/>
            <person name="Liu H."/>
            <person name="Ma X."/>
            <person name="Jiao Y."/>
            <person name="Wang B."/>
            <person name="Wei X."/>
            <person name="Stein J.C."/>
            <person name="Glaubitz J.C."/>
            <person name="Lu F."/>
            <person name="Yu G."/>
            <person name="Liang C."/>
            <person name="Fengler K."/>
            <person name="Li B."/>
            <person name="Rafalski A."/>
            <person name="Schnable P.S."/>
            <person name="Ware D.H."/>
            <person name="Buckler E.S."/>
            <person name="Lai J."/>
        </authorList>
    </citation>
    <scope>NUCLEOTIDE SEQUENCE [LARGE SCALE GENOMIC DNA]</scope>
    <source>
        <tissue evidence="7">Seedling</tissue>
    </source>
</reference>
<feature type="domain" description="Aminoacyl-tRNA synthetase class Ia" evidence="6">
    <location>
        <begin position="41"/>
        <end position="117"/>
    </location>
</feature>
<evidence type="ECO:0000256" key="1">
    <source>
        <dbReference type="ARBA" id="ARBA00022598"/>
    </source>
</evidence>
<name>A0A3L6EVX4_MAIZE</name>
<gene>
    <name evidence="7" type="primary">OVA2_0</name>
    <name evidence="7" type="ORF">Zm00014a_008707</name>
</gene>
<organism evidence="7">
    <name type="scientific">Zea mays</name>
    <name type="common">Maize</name>
    <dbReference type="NCBI Taxonomy" id="4577"/>
    <lineage>
        <taxon>Eukaryota</taxon>
        <taxon>Viridiplantae</taxon>
        <taxon>Streptophyta</taxon>
        <taxon>Embryophyta</taxon>
        <taxon>Tracheophyta</taxon>
        <taxon>Spermatophyta</taxon>
        <taxon>Magnoliopsida</taxon>
        <taxon>Liliopsida</taxon>
        <taxon>Poales</taxon>
        <taxon>Poaceae</taxon>
        <taxon>PACMAD clade</taxon>
        <taxon>Panicoideae</taxon>
        <taxon>Andropogonodae</taxon>
        <taxon>Andropogoneae</taxon>
        <taxon>Tripsacinae</taxon>
        <taxon>Zea</taxon>
    </lineage>
</organism>
<dbReference type="Proteomes" id="UP000251960">
    <property type="component" value="Chromosome 5"/>
</dbReference>
<evidence type="ECO:0000313" key="7">
    <source>
        <dbReference type="EMBL" id="PWZ24995.1"/>
    </source>
</evidence>
<dbReference type="InterPro" id="IPR002300">
    <property type="entry name" value="aa-tRNA-synth_Ia"/>
</dbReference>
<dbReference type="InterPro" id="IPR014729">
    <property type="entry name" value="Rossmann-like_a/b/a_fold"/>
</dbReference>
<evidence type="ECO:0000256" key="5">
    <source>
        <dbReference type="ARBA" id="ARBA00023146"/>
    </source>
</evidence>
<dbReference type="GO" id="GO:0009791">
    <property type="term" value="P:post-embryonic development"/>
    <property type="evidence" value="ECO:0007669"/>
    <property type="project" value="UniProtKB-ARBA"/>
</dbReference>
<evidence type="ECO:0000256" key="3">
    <source>
        <dbReference type="ARBA" id="ARBA00022840"/>
    </source>
</evidence>
<evidence type="ECO:0000256" key="2">
    <source>
        <dbReference type="ARBA" id="ARBA00022741"/>
    </source>
</evidence>
<dbReference type="ExpressionAtlas" id="A0A3L6EVX4">
    <property type="expression patterns" value="baseline and differential"/>
</dbReference>
<dbReference type="InterPro" id="IPR050081">
    <property type="entry name" value="Ile-tRNA_ligase"/>
</dbReference>
<dbReference type="Pfam" id="PF00133">
    <property type="entry name" value="tRNA-synt_1"/>
    <property type="match status" value="1"/>
</dbReference>
<dbReference type="FunFam" id="3.40.50.620:FF:000532">
    <property type="entry name" value="GTP binding"/>
    <property type="match status" value="1"/>
</dbReference>
<keyword evidence="2" id="KW-0547">Nucleotide-binding</keyword>
<comment type="caution">
    <text evidence="7">The sequence shown here is derived from an EMBL/GenBank/DDBJ whole genome shotgun (WGS) entry which is preliminary data.</text>
</comment>
<keyword evidence="5" id="KW-0030">Aminoacyl-tRNA synthetase</keyword>
<dbReference type="SUPFAM" id="SSF52374">
    <property type="entry name" value="Nucleotidylyl transferase"/>
    <property type="match status" value="1"/>
</dbReference>
<keyword evidence="4" id="KW-0648">Protein biosynthesis</keyword>
<dbReference type="PROSITE" id="PS00178">
    <property type="entry name" value="AA_TRNA_LIGASE_I"/>
    <property type="match status" value="1"/>
</dbReference>
<evidence type="ECO:0000259" key="6">
    <source>
        <dbReference type="Pfam" id="PF00133"/>
    </source>
</evidence>
<dbReference type="GO" id="GO:0048608">
    <property type="term" value="P:reproductive structure development"/>
    <property type="evidence" value="ECO:0007669"/>
    <property type="project" value="UniProtKB-ARBA"/>
</dbReference>
<dbReference type="GO" id="GO:0006418">
    <property type="term" value="P:tRNA aminoacylation for protein translation"/>
    <property type="evidence" value="ECO:0007669"/>
    <property type="project" value="InterPro"/>
</dbReference>
<keyword evidence="3" id="KW-0067">ATP-binding</keyword>
<protein>
    <submittedName>
        <fullName evidence="7">Isoleucine--tRNA ligase, chloroplastic/mitochondrial</fullName>
    </submittedName>
</protein>
<sequence length="223" mass="25102">MAAKKAVEGEKQEDGKYKHTVDLPKTTFGLIANSVQREPELQKLWDDNQVLKRVSERNTGAAFVLHDEPPYANGDLHMGHALNKILKDFINRYKLLQNHKVSFVPGWDCHGLPIELKSKFICTKESTLLTLQIWAASVDIHMFEILLCIGNKADLVPGHSVQNIEYIEACASNADFDNCRSVDGDSQGLERLFGALSAHMWPRMILKYGNRITAPFLVEKQGN</sequence>
<dbReference type="GO" id="GO:0005524">
    <property type="term" value="F:ATP binding"/>
    <property type="evidence" value="ECO:0007669"/>
    <property type="project" value="UniProtKB-KW"/>
</dbReference>
<proteinExistence type="predicted"/>
<dbReference type="EMBL" id="NCVQ01000006">
    <property type="protein sequence ID" value="PWZ24995.1"/>
    <property type="molecule type" value="Genomic_DNA"/>
</dbReference>
<dbReference type="AlphaFoldDB" id="A0A3L6EVX4"/>
<dbReference type="Gene3D" id="3.40.50.620">
    <property type="entry name" value="HUPs"/>
    <property type="match status" value="1"/>
</dbReference>
<dbReference type="InterPro" id="IPR001412">
    <property type="entry name" value="aa-tRNA-synth_I_CS"/>
</dbReference>
<accession>A0A3L6EVX4</accession>